<feature type="transmembrane region" description="Helical" evidence="5">
    <location>
        <begin position="74"/>
        <end position="99"/>
    </location>
</feature>
<dbReference type="InterPro" id="IPR000412">
    <property type="entry name" value="ABC_2_transport"/>
</dbReference>
<evidence type="ECO:0000256" key="4">
    <source>
        <dbReference type="ARBA" id="ARBA00023136"/>
    </source>
</evidence>
<dbReference type="Proteomes" id="UP000028194">
    <property type="component" value="Chromosome"/>
</dbReference>
<evidence type="ECO:0000313" key="8">
    <source>
        <dbReference type="Proteomes" id="UP000028194"/>
    </source>
</evidence>
<dbReference type="AlphaFoldDB" id="A0A075MLX5"/>
<sequence>MMMNRNKNNSNNSNSVERFLYSSMTVAEMEARKLRHDSTELWTRVVQPALWLLIFGVTFNSLRALQTAGDFSYIQFITPGILAQSVLFIAIFYGITVVWERDVGIFTRLLSTPSPRASIVLGKALAAGLRGLFQAAMIFVLALLIGVEIRLDPVDVIGVFAIVVLFAMCFSSLSMLLASYMKTRDRMMGIGQALTMPLFFASNAIYPIALMPVWLQYVSLANPLSYVVDALRAMLITGNYANLPVDIAVVLFATVAFVALASVSIKRLLE</sequence>
<dbReference type="PRINTS" id="PR00164">
    <property type="entry name" value="ABC2TRNSPORT"/>
</dbReference>
<dbReference type="PANTHER" id="PTHR43229">
    <property type="entry name" value="NODULATION PROTEIN J"/>
    <property type="match status" value="1"/>
</dbReference>
<evidence type="ECO:0000313" key="7">
    <source>
        <dbReference type="EMBL" id="AIF82238.1"/>
    </source>
</evidence>
<dbReference type="GO" id="GO:0140359">
    <property type="term" value="F:ABC-type transporter activity"/>
    <property type="evidence" value="ECO:0007669"/>
    <property type="project" value="InterPro"/>
</dbReference>
<dbReference type="KEGG" id="nev:NTE_00156"/>
<feature type="domain" description="ABC transmembrane type-2" evidence="6">
    <location>
        <begin position="39"/>
        <end position="268"/>
    </location>
</feature>
<dbReference type="eggNOG" id="arCOG01467">
    <property type="taxonomic scope" value="Archaea"/>
</dbReference>
<dbReference type="GO" id="GO:0043190">
    <property type="term" value="C:ATP-binding cassette (ABC) transporter complex"/>
    <property type="evidence" value="ECO:0007669"/>
    <property type="project" value="InterPro"/>
</dbReference>
<keyword evidence="2 5" id="KW-0812">Transmembrane</keyword>
<feature type="transmembrane region" description="Helical" evidence="5">
    <location>
        <begin position="41"/>
        <end position="62"/>
    </location>
</feature>
<dbReference type="Pfam" id="PF01061">
    <property type="entry name" value="ABC2_membrane"/>
    <property type="match status" value="1"/>
</dbReference>
<keyword evidence="3 5" id="KW-1133">Transmembrane helix</keyword>
<dbReference type="HOGENOM" id="CLU_039483_2_3_2"/>
<gene>
    <name evidence="7" type="ORF">NTE_00156</name>
</gene>
<keyword evidence="8" id="KW-1185">Reference proteome</keyword>
<name>A0A075MLX5_9ARCH</name>
<dbReference type="PANTHER" id="PTHR43229:SF2">
    <property type="entry name" value="NODULATION PROTEIN J"/>
    <property type="match status" value="1"/>
</dbReference>
<protein>
    <submittedName>
        <fullName evidence="7">ABC-type multidrug transport system, permease component</fullName>
    </submittedName>
</protein>
<dbReference type="GeneID" id="41596094"/>
<dbReference type="InterPro" id="IPR047817">
    <property type="entry name" value="ABC2_TM_bact-type"/>
</dbReference>
<dbReference type="InterPro" id="IPR013525">
    <property type="entry name" value="ABC2_TM"/>
</dbReference>
<dbReference type="STRING" id="1459636.NTE_00156"/>
<feature type="transmembrane region" description="Helical" evidence="5">
    <location>
        <begin position="193"/>
        <end position="215"/>
    </location>
</feature>
<feature type="transmembrane region" description="Helical" evidence="5">
    <location>
        <begin position="120"/>
        <end position="145"/>
    </location>
</feature>
<keyword evidence="4 5" id="KW-0472">Membrane</keyword>
<dbReference type="PROSITE" id="PS51012">
    <property type="entry name" value="ABC_TM2"/>
    <property type="match status" value="1"/>
</dbReference>
<feature type="transmembrane region" description="Helical" evidence="5">
    <location>
        <begin position="157"/>
        <end position="181"/>
    </location>
</feature>
<comment type="subcellular location">
    <subcellularLocation>
        <location evidence="1">Membrane</location>
        <topology evidence="1">Multi-pass membrane protein</topology>
    </subcellularLocation>
</comment>
<proteinExistence type="predicted"/>
<dbReference type="PIRSF" id="PIRSF006648">
    <property type="entry name" value="DrrB"/>
    <property type="match status" value="1"/>
</dbReference>
<evidence type="ECO:0000256" key="3">
    <source>
        <dbReference type="ARBA" id="ARBA00022989"/>
    </source>
</evidence>
<organism evidence="7 8">
    <name type="scientific">Candidatus Nitrososphaera evergladensis SR1</name>
    <dbReference type="NCBI Taxonomy" id="1459636"/>
    <lineage>
        <taxon>Archaea</taxon>
        <taxon>Nitrososphaerota</taxon>
        <taxon>Nitrososphaeria</taxon>
        <taxon>Nitrososphaerales</taxon>
        <taxon>Nitrososphaeraceae</taxon>
        <taxon>Nitrososphaera</taxon>
    </lineage>
</organism>
<dbReference type="RefSeq" id="WP_226987093.1">
    <property type="nucleotide sequence ID" value="NZ_CP007174.1"/>
</dbReference>
<accession>A0A075MLX5</accession>
<dbReference type="EMBL" id="CP007174">
    <property type="protein sequence ID" value="AIF82238.1"/>
    <property type="molecule type" value="Genomic_DNA"/>
</dbReference>
<reference evidence="7 8" key="1">
    <citation type="journal article" date="2014" name="PLoS ONE">
        <title>Genome Sequence of Candidatus Nitrososphaera evergladensis from Group I.1b Enriched from Everglades Soil Reveals Novel Genomic Features of the Ammonia-Oxidizing Archaea.</title>
        <authorList>
            <person name="Zhalnina K.V."/>
            <person name="Dias R."/>
            <person name="Leonard M.T."/>
            <person name="Dorr de Quadros P."/>
            <person name="Camargo F.A."/>
            <person name="Drew J.C."/>
            <person name="Farmerie W.G."/>
            <person name="Daroub S.H."/>
            <person name="Triplett E.W."/>
        </authorList>
    </citation>
    <scope>NUCLEOTIDE SEQUENCE [LARGE SCALE GENOMIC DNA]</scope>
    <source>
        <strain evidence="7 8">SR1</strain>
    </source>
</reference>
<evidence type="ECO:0000256" key="1">
    <source>
        <dbReference type="ARBA" id="ARBA00004141"/>
    </source>
</evidence>
<evidence type="ECO:0000259" key="6">
    <source>
        <dbReference type="PROSITE" id="PS51012"/>
    </source>
</evidence>
<feature type="transmembrane region" description="Helical" evidence="5">
    <location>
        <begin position="247"/>
        <end position="265"/>
    </location>
</feature>
<evidence type="ECO:0000256" key="5">
    <source>
        <dbReference type="SAM" id="Phobius"/>
    </source>
</evidence>
<dbReference type="InterPro" id="IPR051784">
    <property type="entry name" value="Nod_factor_ABC_transporter"/>
</dbReference>
<evidence type="ECO:0000256" key="2">
    <source>
        <dbReference type="ARBA" id="ARBA00022692"/>
    </source>
</evidence>